<evidence type="ECO:0000256" key="5">
    <source>
        <dbReference type="ARBA" id="ARBA00022519"/>
    </source>
</evidence>
<comment type="similarity">
    <text evidence="2 9">Belongs to the ABC-2 integral membrane protein family.</text>
</comment>
<dbReference type="GO" id="GO:0005886">
    <property type="term" value="C:plasma membrane"/>
    <property type="evidence" value="ECO:0007669"/>
    <property type="project" value="UniProtKB-SubCell"/>
</dbReference>
<feature type="transmembrane region" description="Helical" evidence="9">
    <location>
        <begin position="140"/>
        <end position="168"/>
    </location>
</feature>
<evidence type="ECO:0000256" key="3">
    <source>
        <dbReference type="ARBA" id="ARBA00022448"/>
    </source>
</evidence>
<feature type="transmembrane region" description="Helical" evidence="9">
    <location>
        <begin position="212"/>
        <end position="230"/>
    </location>
</feature>
<keyword evidence="5" id="KW-0997">Cell inner membrane</keyword>
<gene>
    <name evidence="11" type="ORF">CIK62_17690</name>
</gene>
<dbReference type="GO" id="GO:0015920">
    <property type="term" value="P:lipopolysaccharide transport"/>
    <property type="evidence" value="ECO:0007669"/>
    <property type="project" value="TreeGrafter"/>
</dbReference>
<keyword evidence="3 9" id="KW-0813">Transport</keyword>
<dbReference type="InterPro" id="IPR013525">
    <property type="entry name" value="ABC2_TM"/>
</dbReference>
<keyword evidence="4 9" id="KW-1003">Cell membrane</keyword>
<evidence type="ECO:0000259" key="10">
    <source>
        <dbReference type="PROSITE" id="PS51012"/>
    </source>
</evidence>
<feature type="transmembrane region" description="Helical" evidence="9">
    <location>
        <begin position="268"/>
        <end position="290"/>
    </location>
</feature>
<evidence type="ECO:0000256" key="4">
    <source>
        <dbReference type="ARBA" id="ARBA00022475"/>
    </source>
</evidence>
<dbReference type="Proteomes" id="UP000217720">
    <property type="component" value="Unassembled WGS sequence"/>
</dbReference>
<evidence type="ECO:0000313" key="11">
    <source>
        <dbReference type="EMBL" id="PCC48581.1"/>
    </source>
</evidence>
<feature type="transmembrane region" description="Helical" evidence="9">
    <location>
        <begin position="97"/>
        <end position="119"/>
    </location>
</feature>
<dbReference type="PANTHER" id="PTHR30413">
    <property type="entry name" value="INNER MEMBRANE TRANSPORT PERMEASE"/>
    <property type="match status" value="1"/>
</dbReference>
<keyword evidence="7 9" id="KW-1133">Transmembrane helix</keyword>
<dbReference type="AlphaFoldDB" id="A0A2A3ZAT9"/>
<keyword evidence="8 9" id="KW-0472">Membrane</keyword>
<proteinExistence type="inferred from homology"/>
<dbReference type="RefSeq" id="WP_096161296.1">
    <property type="nucleotide sequence ID" value="NZ_JABUYC010000023.1"/>
</dbReference>
<dbReference type="InterPro" id="IPR047817">
    <property type="entry name" value="ABC2_TM_bact-type"/>
</dbReference>
<evidence type="ECO:0000256" key="1">
    <source>
        <dbReference type="ARBA" id="ARBA00004429"/>
    </source>
</evidence>
<comment type="subcellular location">
    <subcellularLocation>
        <location evidence="1">Cell inner membrane</location>
        <topology evidence="1">Multi-pass membrane protein</topology>
    </subcellularLocation>
    <subcellularLocation>
        <location evidence="9">Cell membrane</location>
        <topology evidence="9">Multi-pass membrane protein</topology>
    </subcellularLocation>
</comment>
<keyword evidence="6 9" id="KW-0812">Transmembrane</keyword>
<feature type="domain" description="ABC transmembrane type-2" evidence="10">
    <location>
        <begin position="67"/>
        <end position="292"/>
    </location>
</feature>
<reference evidence="11 12" key="1">
    <citation type="journal article" date="2017" name="Elife">
        <title>Extensive horizontal gene transfer in cheese-associated bacteria.</title>
        <authorList>
            <person name="Bonham K.S."/>
            <person name="Wolfe B.E."/>
            <person name="Dutton R.J."/>
        </authorList>
    </citation>
    <scope>NUCLEOTIDE SEQUENCE [LARGE SCALE GENOMIC DNA]</scope>
    <source>
        <strain evidence="11 12">900_6</strain>
    </source>
</reference>
<evidence type="ECO:0000256" key="6">
    <source>
        <dbReference type="ARBA" id="ARBA00022692"/>
    </source>
</evidence>
<dbReference type="EMBL" id="NRGO01000030">
    <property type="protein sequence ID" value="PCC48581.1"/>
    <property type="molecule type" value="Genomic_DNA"/>
</dbReference>
<feature type="transmembrane region" description="Helical" evidence="9">
    <location>
        <begin position="174"/>
        <end position="200"/>
    </location>
</feature>
<evidence type="ECO:0000256" key="8">
    <source>
        <dbReference type="ARBA" id="ARBA00023136"/>
    </source>
</evidence>
<accession>A0A2A3ZAT9</accession>
<evidence type="ECO:0000313" key="12">
    <source>
        <dbReference type="Proteomes" id="UP000217720"/>
    </source>
</evidence>
<dbReference type="PANTHER" id="PTHR30413:SF8">
    <property type="entry name" value="TRANSPORT PERMEASE PROTEIN"/>
    <property type="match status" value="1"/>
</dbReference>
<evidence type="ECO:0000256" key="7">
    <source>
        <dbReference type="ARBA" id="ARBA00022989"/>
    </source>
</evidence>
<name>A0A2A3ZAT9_BREAU</name>
<feature type="transmembrane region" description="Helical" evidence="9">
    <location>
        <begin position="66"/>
        <end position="91"/>
    </location>
</feature>
<organism evidence="11 12">
    <name type="scientific">Brevibacterium aurantiacum</name>
    <dbReference type="NCBI Taxonomy" id="273384"/>
    <lineage>
        <taxon>Bacteria</taxon>
        <taxon>Bacillati</taxon>
        <taxon>Actinomycetota</taxon>
        <taxon>Actinomycetes</taxon>
        <taxon>Micrococcales</taxon>
        <taxon>Brevibacteriaceae</taxon>
        <taxon>Brevibacterium</taxon>
    </lineage>
</organism>
<evidence type="ECO:0000256" key="9">
    <source>
        <dbReference type="RuleBase" id="RU361157"/>
    </source>
</evidence>
<evidence type="ECO:0000256" key="2">
    <source>
        <dbReference type="ARBA" id="ARBA00007783"/>
    </source>
</evidence>
<dbReference type="GO" id="GO:0140359">
    <property type="term" value="F:ABC-type transporter activity"/>
    <property type="evidence" value="ECO:0007669"/>
    <property type="project" value="InterPro"/>
</dbReference>
<dbReference type="Pfam" id="PF01061">
    <property type="entry name" value="ABC2_membrane"/>
    <property type="match status" value="1"/>
</dbReference>
<comment type="caution">
    <text evidence="11">The sequence shown here is derived from an EMBL/GenBank/DDBJ whole genome shotgun (WGS) entry which is preliminary data.</text>
</comment>
<protein>
    <recommendedName>
        <fullName evidence="9">Transport permease protein</fullName>
    </recommendedName>
</protein>
<sequence>MSETTSPSEAKNPLGLSTIPSVSSEGLVPVGRRTSLSSYLAALWNRRHFILAESRAKMSGSTRKNLLGYGWLFLNPLLSVLAFWFIFGFILQSSRGVPNFLGFLVIGVFFFQFTGKSMTGGTGAIRSGASMIRGFQFPRAALPVSVVVRNFLDFIPTAAVMLVLIAVIPPAEVITWRVVLVIPVIVLQTIFNVGLACLLARLGHKVPDLTNFMSIISRFWLYGSGVFFSIEDKLSNHPAILAAMQFNPMHAYLTLVRNSLLYGVDSPAWLWFMAIAWAFGLLIVGFLFFWRGEESYGRF</sequence>
<dbReference type="PROSITE" id="PS51012">
    <property type="entry name" value="ABC_TM2"/>
    <property type="match status" value="1"/>
</dbReference>